<dbReference type="KEGG" id="wne:PIG85_10345"/>
<accession>A0AB38XNU4</accession>
<evidence type="ECO:0000259" key="1">
    <source>
        <dbReference type="Pfam" id="PF01593"/>
    </source>
</evidence>
<evidence type="ECO:0000313" key="2">
    <source>
        <dbReference type="EMBL" id="WCE46027.1"/>
    </source>
</evidence>
<dbReference type="EMBL" id="CP116394">
    <property type="protein sequence ID" value="WCE46027.1"/>
    <property type="molecule type" value="Genomic_DNA"/>
</dbReference>
<dbReference type="RefSeq" id="WP_004807905.1">
    <property type="nucleotide sequence ID" value="NZ_CP116394.1"/>
</dbReference>
<dbReference type="Gene3D" id="1.10.3110.10">
    <property type="entry name" value="protoporphyrinogen ix oxidase, domain 3"/>
    <property type="match status" value="1"/>
</dbReference>
<evidence type="ECO:0000313" key="3">
    <source>
        <dbReference type="Proteomes" id="UP001211044"/>
    </source>
</evidence>
<dbReference type="PANTHER" id="PTHR42923:SF3">
    <property type="entry name" value="PROTOPORPHYRINOGEN OXIDASE"/>
    <property type="match status" value="1"/>
</dbReference>
<dbReference type="InterPro" id="IPR002937">
    <property type="entry name" value="Amino_oxidase"/>
</dbReference>
<gene>
    <name evidence="2" type="ORF">PIG85_10345</name>
</gene>
<dbReference type="Proteomes" id="UP001211044">
    <property type="component" value="Chromosome"/>
</dbReference>
<organism evidence="2 3">
    <name type="scientific">Winkia neuii subsp. anitrata</name>
    <dbReference type="NCBI Taxonomy" id="29318"/>
    <lineage>
        <taxon>Bacteria</taxon>
        <taxon>Bacillati</taxon>
        <taxon>Actinomycetota</taxon>
        <taxon>Actinomycetes</taxon>
        <taxon>Actinomycetales</taxon>
        <taxon>Actinomycetaceae</taxon>
        <taxon>Winkia</taxon>
    </lineage>
</organism>
<dbReference type="PANTHER" id="PTHR42923">
    <property type="entry name" value="PROTOPORPHYRINOGEN OXIDASE"/>
    <property type="match status" value="1"/>
</dbReference>
<dbReference type="Gene3D" id="3.90.660.20">
    <property type="entry name" value="Protoporphyrinogen oxidase, mitochondrial, domain 2"/>
    <property type="match status" value="1"/>
</dbReference>
<proteinExistence type="predicted"/>
<name>A0AB38XNU4_9ACTO</name>
<sequence length="470" mass="49238">METFEAVVLGGGIAGLSAAYQLTKQDIRPLVVEQRGSCGGLLVGADFEGVRVDLGAESFAARATEVRELCQELGLKEVAPTGSSWIFAPDGQGQATRIAHGVLGIPANLEDPALEALTADERARLELDLTMPAEVGADAKTLDILVATRMGEAALEKLVAPVAGGIHSAPLNQLAVDTVAPGLRKALLETGSLVKAAAKLRGEKPGKPAVYSIEGGMFRLPETLLAKLTEAGAQVATHTRAQAIAQVEGGFAVTVHDTKSGKTGPEDAGNERTILAKRLVVAVDSEPALKLLAGIEPLTQIVEGWQVPRGADMCGVTLCVRDERLDQAPRGSGMLVAAPTTDNPVTWAKALTHYSCKWQWAGSELAEKVGAHTHILRLSYGRRGEQPRSHSVQEAVADAAILLGFEPAEVIDGKVIHWGQAIVPHTPEHRERAAALKKAVADVQSLQVVGAWVAGTGLAAVVPDALKGEE</sequence>
<reference evidence="2" key="1">
    <citation type="submission" date="2023-01" db="EMBL/GenBank/DDBJ databases">
        <title>Comparative Genomic Analysis of the Clinically-Derived Winkia Strain NY0527 Provides Evidence into the Taxonomic Reassignment of Winkia neuii and Characterizes Their Virulence Traits.</title>
        <authorList>
            <person name="Cai X."/>
            <person name="Peng Y."/>
            <person name="Li M."/>
            <person name="Qiu Y."/>
            <person name="Wang Y."/>
            <person name="Xu L."/>
            <person name="Hou Q."/>
        </authorList>
    </citation>
    <scope>NUCLEOTIDE SEQUENCE</scope>
    <source>
        <strain evidence="2">NY0527</strain>
    </source>
</reference>
<protein>
    <submittedName>
        <fullName evidence="2">FAD-dependent oxidoreductase</fullName>
    </submittedName>
</protein>
<feature type="domain" description="Amine oxidase" evidence="1">
    <location>
        <begin position="13"/>
        <end position="298"/>
    </location>
</feature>
<dbReference type="InterPro" id="IPR050464">
    <property type="entry name" value="Zeta_carotene_desat/Oxidored"/>
</dbReference>
<dbReference type="Gene3D" id="3.50.50.60">
    <property type="entry name" value="FAD/NAD(P)-binding domain"/>
    <property type="match status" value="1"/>
</dbReference>
<dbReference type="GO" id="GO:0016491">
    <property type="term" value="F:oxidoreductase activity"/>
    <property type="evidence" value="ECO:0007669"/>
    <property type="project" value="InterPro"/>
</dbReference>
<dbReference type="AlphaFoldDB" id="A0AB38XNU4"/>
<dbReference type="InterPro" id="IPR036188">
    <property type="entry name" value="FAD/NAD-bd_sf"/>
</dbReference>
<dbReference type="SUPFAM" id="SSF51905">
    <property type="entry name" value="FAD/NAD(P)-binding domain"/>
    <property type="match status" value="1"/>
</dbReference>
<dbReference type="Pfam" id="PF01593">
    <property type="entry name" value="Amino_oxidase"/>
    <property type="match status" value="1"/>
</dbReference>